<dbReference type="GO" id="GO:0005737">
    <property type="term" value="C:cytoplasm"/>
    <property type="evidence" value="ECO:0007669"/>
    <property type="project" value="TreeGrafter"/>
</dbReference>
<dbReference type="GO" id="GO:0006043">
    <property type="term" value="P:glucosamine catabolic process"/>
    <property type="evidence" value="ECO:0007669"/>
    <property type="project" value="TreeGrafter"/>
</dbReference>
<dbReference type="PANTHER" id="PTHR11280:SF6">
    <property type="entry name" value="GLUCOSAMINE-6-PHOSPHATE ISOMERASE NAGB"/>
    <property type="match status" value="1"/>
</dbReference>
<gene>
    <name evidence="2" type="primary">nagB_3</name>
    <name evidence="2" type="ORF">Poly21_32860</name>
</gene>
<evidence type="ECO:0000313" key="3">
    <source>
        <dbReference type="Proteomes" id="UP000319908"/>
    </source>
</evidence>
<keyword evidence="2" id="KW-0378">Hydrolase</keyword>
<dbReference type="GO" id="GO:0004342">
    <property type="term" value="F:glucosamine-6-phosphate deaminase activity"/>
    <property type="evidence" value="ECO:0007669"/>
    <property type="project" value="UniProtKB-EC"/>
</dbReference>
<dbReference type="GO" id="GO:0006046">
    <property type="term" value="P:N-acetylglucosamine catabolic process"/>
    <property type="evidence" value="ECO:0007669"/>
    <property type="project" value="TreeGrafter"/>
</dbReference>
<comment type="caution">
    <text evidence="2">The sequence shown here is derived from an EMBL/GenBank/DDBJ whole genome shotgun (WGS) entry which is preliminary data.</text>
</comment>
<feature type="domain" description="Glucosamine/galactosamine-6-phosphate isomerase" evidence="1">
    <location>
        <begin position="8"/>
        <end position="226"/>
    </location>
</feature>
<dbReference type="OrthoDB" id="9791139at2"/>
<name>A0A5C6BX46_9BACT</name>
<evidence type="ECO:0000259" key="1">
    <source>
        <dbReference type="Pfam" id="PF01182"/>
    </source>
</evidence>
<dbReference type="Pfam" id="PF01182">
    <property type="entry name" value="Glucosamine_iso"/>
    <property type="match status" value="1"/>
</dbReference>
<dbReference type="SUPFAM" id="SSF100950">
    <property type="entry name" value="NagB/RpiA/CoA transferase-like"/>
    <property type="match status" value="1"/>
</dbReference>
<dbReference type="GO" id="GO:0019262">
    <property type="term" value="P:N-acetylneuraminate catabolic process"/>
    <property type="evidence" value="ECO:0007669"/>
    <property type="project" value="TreeGrafter"/>
</dbReference>
<dbReference type="RefSeq" id="WP_146407810.1">
    <property type="nucleotide sequence ID" value="NZ_SJPU01000002.1"/>
</dbReference>
<dbReference type="Gene3D" id="3.40.50.1360">
    <property type="match status" value="1"/>
</dbReference>
<reference evidence="2 3" key="1">
    <citation type="journal article" date="2020" name="Antonie Van Leeuwenhoek">
        <title>Rhodopirellula heiligendammensis sp. nov., Rhodopirellula pilleata sp. nov., and Rhodopirellula solitaria sp. nov. isolated from natural or artificial marine surfaces in Northern Germany and California, USA, and emended description of the genus Rhodopirellula.</title>
        <authorList>
            <person name="Kallscheuer N."/>
            <person name="Wiegand S."/>
            <person name="Jogler M."/>
            <person name="Boedeker C."/>
            <person name="Peeters S.H."/>
            <person name="Rast P."/>
            <person name="Heuer A."/>
            <person name="Jetten M.S.M."/>
            <person name="Rohde M."/>
            <person name="Jogler C."/>
        </authorList>
    </citation>
    <scope>NUCLEOTIDE SEQUENCE [LARGE SCALE GENOMIC DNA]</scope>
    <source>
        <strain evidence="2 3">Poly21</strain>
    </source>
</reference>
<keyword evidence="3" id="KW-1185">Reference proteome</keyword>
<dbReference type="Proteomes" id="UP000319908">
    <property type="component" value="Unassembled WGS sequence"/>
</dbReference>
<dbReference type="EMBL" id="SJPU01000002">
    <property type="protein sequence ID" value="TWU16081.1"/>
    <property type="molecule type" value="Genomic_DNA"/>
</dbReference>
<accession>A0A5C6BX46</accession>
<dbReference type="InterPro" id="IPR037171">
    <property type="entry name" value="NagB/RpiA_transferase-like"/>
</dbReference>
<protein>
    <submittedName>
        <fullName evidence="2">Glucosamine-6-phosphate deaminase 1</fullName>
        <ecNumber evidence="2">3.5.99.6</ecNumber>
    </submittedName>
</protein>
<dbReference type="AlphaFoldDB" id="A0A5C6BX46"/>
<sequence>MRVKVCPSPTALGQQAADEGAAKIREAIQEHGNATILVATGASQFETLAALVQAPDLDWSRVTGFHLDEYLGLPITHPASFRRYLQERFVDLVPIGEFHYVNGEHDAAAECERLGGLISDRQIDVAFIGIGENAHLAFNDPPADFEIKQPYLVVDLDEACRRQQQGEGWFNELTDVPRQAISMSVSQIMKSKHIVCSVPDARKAMAVRETVSGPITPAIPASILQSHPSATLYLDPPAASLIDPRELSESQLDS</sequence>
<evidence type="ECO:0000313" key="2">
    <source>
        <dbReference type="EMBL" id="TWU16081.1"/>
    </source>
</evidence>
<organism evidence="2 3">
    <name type="scientific">Allorhodopirellula heiligendammensis</name>
    <dbReference type="NCBI Taxonomy" id="2714739"/>
    <lineage>
        <taxon>Bacteria</taxon>
        <taxon>Pseudomonadati</taxon>
        <taxon>Planctomycetota</taxon>
        <taxon>Planctomycetia</taxon>
        <taxon>Pirellulales</taxon>
        <taxon>Pirellulaceae</taxon>
        <taxon>Allorhodopirellula</taxon>
    </lineage>
</organism>
<dbReference type="CDD" id="cd01399">
    <property type="entry name" value="GlcN6P_deaminase"/>
    <property type="match status" value="1"/>
</dbReference>
<dbReference type="GO" id="GO:0042802">
    <property type="term" value="F:identical protein binding"/>
    <property type="evidence" value="ECO:0007669"/>
    <property type="project" value="TreeGrafter"/>
</dbReference>
<dbReference type="EC" id="3.5.99.6" evidence="2"/>
<dbReference type="InterPro" id="IPR006148">
    <property type="entry name" value="Glc/Gal-6P_isomerase"/>
</dbReference>
<dbReference type="InterPro" id="IPR004547">
    <property type="entry name" value="Glucosamine6P_isomerase"/>
</dbReference>
<proteinExistence type="predicted"/>
<dbReference type="GO" id="GO:0005975">
    <property type="term" value="P:carbohydrate metabolic process"/>
    <property type="evidence" value="ECO:0007669"/>
    <property type="project" value="InterPro"/>
</dbReference>
<dbReference type="PANTHER" id="PTHR11280">
    <property type="entry name" value="GLUCOSAMINE-6-PHOSPHATE ISOMERASE"/>
    <property type="match status" value="1"/>
</dbReference>